<dbReference type="Proteomes" id="UP000184428">
    <property type="component" value="Unassembled WGS sequence"/>
</dbReference>
<dbReference type="InterPro" id="IPR003870">
    <property type="entry name" value="DUF222"/>
</dbReference>
<evidence type="ECO:0000259" key="2">
    <source>
        <dbReference type="SMART" id="SM00507"/>
    </source>
</evidence>
<dbReference type="OrthoDB" id="5244772at2"/>
<evidence type="ECO:0000313" key="3">
    <source>
        <dbReference type="EMBL" id="SHN54704.1"/>
    </source>
</evidence>
<gene>
    <name evidence="3" type="ORF">SAMN05660350_00499</name>
</gene>
<organism evidence="3 4">
    <name type="scientific">Geodermatophilus obscurus</name>
    <dbReference type="NCBI Taxonomy" id="1861"/>
    <lineage>
        <taxon>Bacteria</taxon>
        <taxon>Bacillati</taxon>
        <taxon>Actinomycetota</taxon>
        <taxon>Actinomycetes</taxon>
        <taxon>Geodermatophilales</taxon>
        <taxon>Geodermatophilaceae</taxon>
        <taxon>Geodermatophilus</taxon>
    </lineage>
</organism>
<dbReference type="CDD" id="cd00085">
    <property type="entry name" value="HNHc"/>
    <property type="match status" value="1"/>
</dbReference>
<accession>A0A1M7S8K3</accession>
<name>A0A1M7S8K3_9ACTN</name>
<dbReference type="RefSeq" id="WP_072912750.1">
    <property type="nucleotide sequence ID" value="NZ_FRDM01000002.1"/>
</dbReference>
<feature type="region of interest" description="Disordered" evidence="1">
    <location>
        <begin position="451"/>
        <end position="495"/>
    </location>
</feature>
<feature type="region of interest" description="Disordered" evidence="1">
    <location>
        <begin position="66"/>
        <end position="86"/>
    </location>
</feature>
<proteinExistence type="predicted"/>
<sequence length="495" mass="52424">MTSAGALRSPLEAELVGRLLERPPTSARLPVGLLTRQEKAAELRRLQARKAMDAAYEAELVLGLAEDTPDTLDPPPGHPGAKKGSWAPDAELPGVSAFFTSELAVVLNCGRGTAAHLAHRAWTYRESLPATWAALAAGVLDEARAKVLAEVLQHTCPAVARVIEARLLPAATHLSTGRLRARALALLLECDADAVDKRRQDARRQADVRSYPSHREGMATLAADLPADQAAEAYDLIDRLAQTAKADGDDRPIGQLRAEVCSLLLRRPADSGRPAVTANLPVTAALDALEGAARTPGSVNGLPITAGHVRDLLARLGALGLQTPEGGTVTFAVTDADGRLRATTTPGRLARLARRGCPTHPEQNCGCPVLDRPAPTAAYTPTAAQDAFLTTRDRACRFPHCGQRAGWADLDHVVPHAAGGATDCANLCCLCRSHHRLKTHARGWRFVMDDDGTLHVTTPSGVTRTTRPPGLRPPAPDPPEASGAPPPDDTDLPPF</sequence>
<reference evidence="3 4" key="1">
    <citation type="submission" date="2016-12" db="EMBL/GenBank/DDBJ databases">
        <authorList>
            <person name="Song W.-J."/>
            <person name="Kurnit D.M."/>
        </authorList>
    </citation>
    <scope>NUCLEOTIDE SEQUENCE [LARGE SCALE GENOMIC DNA]</scope>
    <source>
        <strain evidence="3 4">DSM 43162</strain>
    </source>
</reference>
<feature type="compositionally biased region" description="Pro residues" evidence="1">
    <location>
        <begin position="470"/>
        <end position="487"/>
    </location>
</feature>
<protein>
    <recommendedName>
        <fullName evidence="2">HNH nuclease domain-containing protein</fullName>
    </recommendedName>
</protein>
<dbReference type="InterPro" id="IPR003615">
    <property type="entry name" value="HNH_nuc"/>
</dbReference>
<evidence type="ECO:0000313" key="4">
    <source>
        <dbReference type="Proteomes" id="UP000184428"/>
    </source>
</evidence>
<dbReference type="AlphaFoldDB" id="A0A1M7S8K3"/>
<dbReference type="EMBL" id="FRDM01000002">
    <property type="protein sequence ID" value="SHN54704.1"/>
    <property type="molecule type" value="Genomic_DNA"/>
</dbReference>
<dbReference type="SMART" id="SM00507">
    <property type="entry name" value="HNHc"/>
    <property type="match status" value="1"/>
</dbReference>
<feature type="domain" description="HNH nuclease" evidence="2">
    <location>
        <begin position="384"/>
        <end position="436"/>
    </location>
</feature>
<dbReference type="Gene3D" id="1.10.30.50">
    <property type="match status" value="1"/>
</dbReference>
<dbReference type="Pfam" id="PF02720">
    <property type="entry name" value="DUF222"/>
    <property type="match status" value="1"/>
</dbReference>
<evidence type="ECO:0000256" key="1">
    <source>
        <dbReference type="SAM" id="MobiDB-lite"/>
    </source>
</evidence>